<evidence type="ECO:0000256" key="2">
    <source>
        <dbReference type="ARBA" id="ARBA00006898"/>
    </source>
</evidence>
<evidence type="ECO:0000256" key="6">
    <source>
        <dbReference type="ARBA" id="ARBA00023242"/>
    </source>
</evidence>
<keyword evidence="4" id="KW-0240">DNA-directed RNA polymerase</keyword>
<protein>
    <recommendedName>
        <fullName evidence="3">DNA-directed RNA polymerase III subunit RPC9</fullName>
    </recommendedName>
</protein>
<dbReference type="InterPro" id="IPR010997">
    <property type="entry name" value="HRDC-like_sf"/>
</dbReference>
<comment type="similarity">
    <text evidence="2">Belongs to the eukaryotic RPC9 RNA polymerase subunit family.</text>
</comment>
<feature type="region of interest" description="Disordered" evidence="8">
    <location>
        <begin position="181"/>
        <end position="200"/>
    </location>
</feature>
<keyword evidence="5" id="KW-0804">Transcription</keyword>
<keyword evidence="7" id="KW-0175">Coiled coil</keyword>
<evidence type="ECO:0000256" key="5">
    <source>
        <dbReference type="ARBA" id="ARBA00023163"/>
    </source>
</evidence>
<evidence type="ECO:0000256" key="1">
    <source>
        <dbReference type="ARBA" id="ARBA00004123"/>
    </source>
</evidence>
<evidence type="ECO:0000256" key="8">
    <source>
        <dbReference type="SAM" id="MobiDB-lite"/>
    </source>
</evidence>
<comment type="caution">
    <text evidence="9">The sequence shown here is derived from an EMBL/GenBank/DDBJ whole genome shotgun (WGS) entry which is preliminary data.</text>
</comment>
<keyword evidence="6" id="KW-0539">Nucleus</keyword>
<dbReference type="EMBL" id="JAVRRT010000001">
    <property type="protein sequence ID" value="KAK5175449.1"/>
    <property type="molecule type" value="Genomic_DNA"/>
</dbReference>
<dbReference type="GO" id="GO:0000166">
    <property type="term" value="F:nucleotide binding"/>
    <property type="evidence" value="ECO:0007669"/>
    <property type="project" value="InterPro"/>
</dbReference>
<name>A0AAV9PR21_9PEZI</name>
<dbReference type="InterPro" id="IPR005574">
    <property type="entry name" value="Rpb4/RPC9"/>
</dbReference>
<dbReference type="PANTHER" id="PTHR15561:SF0">
    <property type="entry name" value="DNA-DIRECTED RNA POLYMERASE III SUBUNIT RPC9"/>
    <property type="match status" value="1"/>
</dbReference>
<dbReference type="GO" id="GO:0006384">
    <property type="term" value="P:transcription initiation at RNA polymerase III promoter"/>
    <property type="evidence" value="ECO:0007669"/>
    <property type="project" value="InterPro"/>
</dbReference>
<gene>
    <name evidence="9" type="ORF">LTR77_000588</name>
</gene>
<evidence type="ECO:0000313" key="10">
    <source>
        <dbReference type="Proteomes" id="UP001337655"/>
    </source>
</evidence>
<organism evidence="9 10">
    <name type="scientific">Saxophila tyrrhenica</name>
    <dbReference type="NCBI Taxonomy" id="1690608"/>
    <lineage>
        <taxon>Eukaryota</taxon>
        <taxon>Fungi</taxon>
        <taxon>Dikarya</taxon>
        <taxon>Ascomycota</taxon>
        <taxon>Pezizomycotina</taxon>
        <taxon>Dothideomycetes</taxon>
        <taxon>Dothideomycetidae</taxon>
        <taxon>Mycosphaerellales</taxon>
        <taxon>Extremaceae</taxon>
        <taxon>Saxophila</taxon>
    </lineage>
</organism>
<dbReference type="SUPFAM" id="SSF47819">
    <property type="entry name" value="HRDC-like"/>
    <property type="match status" value="1"/>
</dbReference>
<reference evidence="9 10" key="1">
    <citation type="submission" date="2023-08" db="EMBL/GenBank/DDBJ databases">
        <title>Black Yeasts Isolated from many extreme environments.</title>
        <authorList>
            <person name="Coleine C."/>
            <person name="Stajich J.E."/>
            <person name="Selbmann L."/>
        </authorList>
    </citation>
    <scope>NUCLEOTIDE SEQUENCE [LARGE SCALE GENOMIC DNA]</scope>
    <source>
        <strain evidence="9 10">CCFEE 5935</strain>
    </source>
</reference>
<sequence length="200" mass="22953">MVQILRVEGHLPNAEVLHHITTTRARHAREDDAAPDGKKVHARPANFLASLDKHERHLQSPHYPYLKNPSVYGTPFSQSKALRKLSALHMRRIQHPLYEDYMGKVQRGEINADRARKKLERLQERKELTDTEWLMIVNHAPVVLELLQPMVEDCDERFTEEEREILLQCVKDVLRKDEGKRGEAMEGVVEGGGGDAKKDG</sequence>
<evidence type="ECO:0000256" key="7">
    <source>
        <dbReference type="SAM" id="Coils"/>
    </source>
</evidence>
<dbReference type="RefSeq" id="XP_064664087.1">
    <property type="nucleotide sequence ID" value="XM_064797853.1"/>
</dbReference>
<dbReference type="GO" id="GO:0005666">
    <property type="term" value="C:RNA polymerase III complex"/>
    <property type="evidence" value="ECO:0007669"/>
    <property type="project" value="InterPro"/>
</dbReference>
<dbReference type="PANTHER" id="PTHR15561">
    <property type="entry name" value="CALCITONIN GENE-RELATED PEPTIDE-RECEPTOR COMPONENT PROTEIN"/>
    <property type="match status" value="1"/>
</dbReference>
<evidence type="ECO:0000313" key="9">
    <source>
        <dbReference type="EMBL" id="KAK5175449.1"/>
    </source>
</evidence>
<dbReference type="Proteomes" id="UP001337655">
    <property type="component" value="Unassembled WGS sequence"/>
</dbReference>
<dbReference type="InterPro" id="IPR038846">
    <property type="entry name" value="RPC9"/>
</dbReference>
<feature type="coiled-coil region" evidence="7">
    <location>
        <begin position="105"/>
        <end position="132"/>
    </location>
</feature>
<accession>A0AAV9PR21</accession>
<dbReference type="GeneID" id="89921938"/>
<comment type="subcellular location">
    <subcellularLocation>
        <location evidence="1">Nucleus</location>
    </subcellularLocation>
</comment>
<dbReference type="Gene3D" id="1.20.1250.40">
    <property type="match status" value="1"/>
</dbReference>
<dbReference type="InterPro" id="IPR038324">
    <property type="entry name" value="Rpb4/RPC9_sf"/>
</dbReference>
<keyword evidence="10" id="KW-1185">Reference proteome</keyword>
<evidence type="ECO:0000256" key="4">
    <source>
        <dbReference type="ARBA" id="ARBA00022478"/>
    </source>
</evidence>
<proteinExistence type="inferred from homology"/>
<evidence type="ECO:0000256" key="3">
    <source>
        <dbReference type="ARBA" id="ARBA00016672"/>
    </source>
</evidence>
<dbReference type="Pfam" id="PF03874">
    <property type="entry name" value="RNA_pol_Rpb4"/>
    <property type="match status" value="1"/>
</dbReference>
<dbReference type="AlphaFoldDB" id="A0AAV9PR21"/>